<dbReference type="SUPFAM" id="SSF51419">
    <property type="entry name" value="PLP-binding barrel"/>
    <property type="match status" value="1"/>
</dbReference>
<dbReference type="GO" id="GO:0008721">
    <property type="term" value="F:D-serine ammonia-lyase activity"/>
    <property type="evidence" value="ECO:0007669"/>
    <property type="project" value="TreeGrafter"/>
</dbReference>
<feature type="domain" description="D-serine dehydratase-like" evidence="3">
    <location>
        <begin position="292"/>
        <end position="385"/>
    </location>
</feature>
<dbReference type="InterPro" id="IPR051466">
    <property type="entry name" value="D-amino_acid_metab_enzyme"/>
</dbReference>
<dbReference type="Proteomes" id="UP000654075">
    <property type="component" value="Unassembled WGS sequence"/>
</dbReference>
<protein>
    <recommendedName>
        <fullName evidence="3">D-serine dehydratase-like domain-containing protein</fullName>
    </recommendedName>
</protein>
<dbReference type="InterPro" id="IPR042208">
    <property type="entry name" value="D-ser_dehydrat-like_sf"/>
</dbReference>
<comment type="similarity">
    <text evidence="1">Belongs to the DSD1 family.</text>
</comment>
<dbReference type="OMA" id="TTNMYDH"/>
<dbReference type="EMBL" id="CAJNNV010009903">
    <property type="protein sequence ID" value="CAE8597931.1"/>
    <property type="molecule type" value="Genomic_DNA"/>
</dbReference>
<dbReference type="InterPro" id="IPR029066">
    <property type="entry name" value="PLP-binding_barrel"/>
</dbReference>
<comment type="caution">
    <text evidence="4">The sequence shown here is derived from an EMBL/GenBank/DDBJ whole genome shotgun (WGS) entry which is preliminary data.</text>
</comment>
<keyword evidence="2" id="KW-0456">Lyase</keyword>
<proteinExistence type="inferred from homology"/>
<gene>
    <name evidence="4" type="ORF">PGLA1383_LOCUS16351</name>
</gene>
<dbReference type="Pfam" id="PF14031">
    <property type="entry name" value="D-ser_dehydrat"/>
    <property type="match status" value="1"/>
</dbReference>
<name>A0A813EIC1_POLGL</name>
<dbReference type="Pfam" id="PF01168">
    <property type="entry name" value="Ala_racemase_N"/>
    <property type="match status" value="1"/>
</dbReference>
<dbReference type="Gene3D" id="3.20.20.10">
    <property type="entry name" value="Alanine racemase"/>
    <property type="match status" value="1"/>
</dbReference>
<dbReference type="InterPro" id="IPR026956">
    <property type="entry name" value="D-ser_dehydrat-like_dom"/>
</dbReference>
<evidence type="ECO:0000256" key="2">
    <source>
        <dbReference type="ARBA" id="ARBA00023239"/>
    </source>
</evidence>
<evidence type="ECO:0000313" key="5">
    <source>
        <dbReference type="Proteomes" id="UP000654075"/>
    </source>
</evidence>
<keyword evidence="5" id="KW-1185">Reference proteome</keyword>
<accession>A0A813EIC1</accession>
<evidence type="ECO:0000259" key="3">
    <source>
        <dbReference type="SMART" id="SM01119"/>
    </source>
</evidence>
<reference evidence="4" key="1">
    <citation type="submission" date="2021-02" db="EMBL/GenBank/DDBJ databases">
        <authorList>
            <person name="Dougan E. K."/>
            <person name="Rhodes N."/>
            <person name="Thang M."/>
            <person name="Chan C."/>
        </authorList>
    </citation>
    <scope>NUCLEOTIDE SEQUENCE</scope>
</reference>
<dbReference type="InterPro" id="IPR001608">
    <property type="entry name" value="Ala_racemase_N"/>
</dbReference>
<organism evidence="4 5">
    <name type="scientific">Polarella glacialis</name>
    <name type="common">Dinoflagellate</name>
    <dbReference type="NCBI Taxonomy" id="89957"/>
    <lineage>
        <taxon>Eukaryota</taxon>
        <taxon>Sar</taxon>
        <taxon>Alveolata</taxon>
        <taxon>Dinophyceae</taxon>
        <taxon>Suessiales</taxon>
        <taxon>Suessiaceae</taxon>
        <taxon>Polarella</taxon>
    </lineage>
</organism>
<dbReference type="PANTHER" id="PTHR28004">
    <property type="entry name" value="ZGC:162816-RELATED"/>
    <property type="match status" value="1"/>
</dbReference>
<sequence>MRCSATLLQRLSAGMARPGLPGPPACAGFPVAATDTPALLLDLTALERNCARIKAALEPFPHVALRPHAKAHKSSAVAAMTLELTGARGVCCQKLCEAEAMVDGGINDILLSNEIVSQSKIERLCQLTARPGVKLAVLVDDAGNVSDLAREAARANIQLEVLVEVDVGQNRCGVAPGPATAALASAIVSHSPALRFGGLQCYHGLTQHIRSVAERRAAILGPVLAATKASIAACEAAGVWSPDLRVTGGGTGTFIFEAETGVFNEVQAGSFVLMDTDYTDNDAEDQVKFEPVLHCLATVMSRPLPERAVLDAGTKALDLGCGPPRVVGTKPGTATYRSGGDEHGIIDLSGAAVESDMFKVGSVVWVQPSHCDPTVNLHDWFVLHRDGIVQDCVPIEARGPGR</sequence>
<dbReference type="SMART" id="SM01119">
    <property type="entry name" value="D-ser_dehydrat"/>
    <property type="match status" value="1"/>
</dbReference>
<dbReference type="GO" id="GO:0036088">
    <property type="term" value="P:D-serine catabolic process"/>
    <property type="evidence" value="ECO:0007669"/>
    <property type="project" value="TreeGrafter"/>
</dbReference>
<dbReference type="AlphaFoldDB" id="A0A813EIC1"/>
<dbReference type="PANTHER" id="PTHR28004:SF2">
    <property type="entry name" value="D-SERINE DEHYDRATASE"/>
    <property type="match status" value="1"/>
</dbReference>
<evidence type="ECO:0000256" key="1">
    <source>
        <dbReference type="ARBA" id="ARBA00005323"/>
    </source>
</evidence>
<evidence type="ECO:0000313" key="4">
    <source>
        <dbReference type="EMBL" id="CAE8597931.1"/>
    </source>
</evidence>
<dbReference type="Gene3D" id="2.40.37.20">
    <property type="entry name" value="D-serine dehydratase-like domain"/>
    <property type="match status" value="1"/>
</dbReference>
<dbReference type="OrthoDB" id="20198at2759"/>
<dbReference type="CDD" id="cd06819">
    <property type="entry name" value="PLPDE_III_LS_D-TA"/>
    <property type="match status" value="1"/>
</dbReference>